<dbReference type="PATRIC" id="fig|523841.21.peg.1650"/>
<dbReference type="EMBL" id="CP001868">
    <property type="protein sequence ID" value="AFK18189.1"/>
    <property type="molecule type" value="Genomic_DNA"/>
</dbReference>
<dbReference type="Proteomes" id="UP000011603">
    <property type="component" value="Unassembled WGS sequence"/>
</dbReference>
<evidence type="ECO:0000313" key="1">
    <source>
        <dbReference type="EMBL" id="AFK18189.1"/>
    </source>
</evidence>
<evidence type="ECO:0000313" key="6">
    <source>
        <dbReference type="Proteomes" id="UP000011603"/>
    </source>
</evidence>
<dbReference type="OrthoDB" id="291704at2157"/>
<dbReference type="EMBL" id="CP007551">
    <property type="protein sequence ID" value="AHZ22404.1"/>
    <property type="molecule type" value="Genomic_DNA"/>
</dbReference>
<reference evidence="1" key="1">
    <citation type="journal article" date="2012" name="Appl. Environ. Microbiol.">
        <title>Identification of the haloarchaeal phasin (PhaP) that functions in polyhydroxyalkanoate accumulation and granule formation in Haloferax mediterranei.</title>
        <authorList>
            <person name="Cai S."/>
            <person name="Cai L."/>
            <person name="Liu H."/>
            <person name="Liu X."/>
            <person name="Han J."/>
            <person name="Zhou J."/>
            <person name="Xiang H."/>
        </authorList>
    </citation>
    <scope>NUCLEOTIDE SEQUENCE</scope>
    <source>
        <strain evidence="1">CGMCC 1.2087</strain>
    </source>
</reference>
<reference evidence="4 8" key="6">
    <citation type="submission" date="2019-04" db="EMBL/GenBank/DDBJ databases">
        <title>Methylomes of two halophilic Archaea, Haloarcula marismortui and Haloferax mediterranei.</title>
        <authorList>
            <person name="DasSarma S."/>
            <person name="DasSarma P."/>
            <person name="DasSarma S."/>
            <person name="Fomenkov A."/>
            <person name="Vincze T."/>
            <person name="Anton B.P."/>
            <person name="Roberts R.J."/>
        </authorList>
    </citation>
    <scope>NUCLEOTIDE SEQUENCE [LARGE SCALE GENOMIC DNA]</scope>
    <source>
        <strain evidence="4">ATCC 33500</strain>
        <strain evidence="8">ATCC 33500 / DSM 1411 / JCM 8866 / NBRC 14739 / NCIMB 2177 / R-4</strain>
    </source>
</reference>
<dbReference type="Proteomes" id="UP000006469">
    <property type="component" value="Chromosome"/>
</dbReference>
<reference evidence="2 7" key="4">
    <citation type="submission" date="2014-04" db="EMBL/GenBank/DDBJ databases">
        <title>Transcriptional profiles of Haloferax mediterranei on the basis of nitrogen availability.</title>
        <authorList>
            <person name="Bautista V."/>
        </authorList>
    </citation>
    <scope>NUCLEOTIDE SEQUENCE [LARGE SCALE GENOMIC DNA]</scope>
    <source>
        <strain evidence="2">ATCC 33500</strain>
        <strain evidence="7">ATCC 33500 / DSM 1411 / JCM 8866 / NBRC 14739 / NCIMB 2177 / R-4</strain>
    </source>
</reference>
<evidence type="ECO:0000313" key="8">
    <source>
        <dbReference type="Proteomes" id="UP000299011"/>
    </source>
</evidence>
<keyword evidence="6" id="KW-1185">Reference proteome</keyword>
<sequence>MSSPSSTQDLGDLFVSLTGQTTLTEHRDATSSVVELRPEDTELMADVASTVRETGMEDTLAHPEVD</sequence>
<dbReference type="GeneID" id="40155818"/>
<reference evidence="1" key="5">
    <citation type="submission" date="2014-05" db="EMBL/GenBank/DDBJ databases">
        <authorList>
            <person name="Wang L."/>
            <person name="Yang H."/>
            <person name="Xiang H."/>
        </authorList>
    </citation>
    <scope>NUCLEOTIDE SEQUENCE</scope>
    <source>
        <strain evidence="1">CGMCC 1.2087</strain>
    </source>
</reference>
<reference evidence="3 6" key="3">
    <citation type="journal article" date="2014" name="PLoS Genet.">
        <title>Phylogenetically driven sequencing of extremely halophilic archaea reveals strategies for static and dynamic osmo-response.</title>
        <authorList>
            <person name="Becker E.A."/>
            <person name="Seitzer P.M."/>
            <person name="Tritt A."/>
            <person name="Larsen D."/>
            <person name="Krusor M."/>
            <person name="Yao A.I."/>
            <person name="Wu D."/>
            <person name="Madern D."/>
            <person name="Eisen J.A."/>
            <person name="Darling A.E."/>
            <person name="Facciotti M.T."/>
        </authorList>
    </citation>
    <scope>NUCLEOTIDE SEQUENCE [LARGE SCALE GENOMIC DNA]</scope>
    <source>
        <strain evidence="3">ATCC 33500</strain>
        <strain evidence="6">ATCC 33500 / DSM 1411 / JCM 8866 / NBRC 14739 / NCIMB 2177 / R-4</strain>
    </source>
</reference>
<dbReference type="KEGG" id="hme:HFX_0454"/>
<protein>
    <submittedName>
        <fullName evidence="1">Uncharacterized protein</fullName>
    </submittedName>
</protein>
<gene>
    <name evidence="1" type="ordered locus">HFX_0454</name>
    <name evidence="2" type="ORF">BM92_06985</name>
    <name evidence="3" type="ORF">C439_08140</name>
    <name evidence="4" type="ORF">E6P09_05335</name>
</gene>
<dbReference type="HOGENOM" id="CLU_2820693_0_0_2"/>
<evidence type="ECO:0000313" key="5">
    <source>
        <dbReference type="Proteomes" id="UP000006469"/>
    </source>
</evidence>
<dbReference type="Proteomes" id="UP000027075">
    <property type="component" value="Chromosome"/>
</dbReference>
<name>I3R1S9_HALMT</name>
<dbReference type="EMBL" id="CP039139">
    <property type="protein sequence ID" value="QCQ74717.1"/>
    <property type="molecule type" value="Genomic_DNA"/>
</dbReference>
<reference evidence="1 5" key="2">
    <citation type="journal article" date="2012" name="J. Bacteriol.">
        <title>Complete genome sequence of the metabolically versatile halophilic archaeon Haloferax mediterranei, a poly(3-hydroxybutyrate-co-3-hydroxyvalerate) producer.</title>
        <authorList>
            <person name="Han J."/>
            <person name="Zhang F."/>
            <person name="Hou J."/>
            <person name="Liu X."/>
            <person name="Li M."/>
            <person name="Liu H."/>
            <person name="Cai L."/>
            <person name="Zhang B."/>
            <person name="Chen Y."/>
            <person name="Zhou J."/>
            <person name="Hu S."/>
            <person name="Xiang H."/>
        </authorList>
    </citation>
    <scope>NUCLEOTIDE SEQUENCE [LARGE SCALE GENOMIC DNA]</scope>
    <source>
        <strain evidence="5">ATCC 33500 / DSM 1411 / JCM 8866 / NBRC 14739 / NCIMB 2177 / R-4</strain>
        <strain evidence="1">CGMCC 1.2087</strain>
    </source>
</reference>
<evidence type="ECO:0000313" key="3">
    <source>
        <dbReference type="EMBL" id="EMA02537.1"/>
    </source>
</evidence>
<accession>I3R1S9</accession>
<evidence type="ECO:0000313" key="2">
    <source>
        <dbReference type="EMBL" id="AHZ22404.1"/>
    </source>
</evidence>
<dbReference type="PaxDb" id="523841-HFX_0454"/>
<dbReference type="AlphaFoldDB" id="I3R1S9"/>
<evidence type="ECO:0000313" key="4">
    <source>
        <dbReference type="EMBL" id="QCQ74717.1"/>
    </source>
</evidence>
<dbReference type="STRING" id="523841.HFX_0454"/>
<dbReference type="Proteomes" id="UP000299011">
    <property type="component" value="Chromosome"/>
</dbReference>
<evidence type="ECO:0000313" key="7">
    <source>
        <dbReference type="Proteomes" id="UP000027075"/>
    </source>
</evidence>
<proteinExistence type="predicted"/>
<dbReference type="EMBL" id="AOLO01000007">
    <property type="protein sequence ID" value="EMA02537.1"/>
    <property type="molecule type" value="Genomic_DNA"/>
</dbReference>
<dbReference type="RefSeq" id="WP_004057925.1">
    <property type="nucleotide sequence ID" value="NC_017941.2"/>
</dbReference>
<organism evidence="1 5">
    <name type="scientific">Haloferax mediterranei (strain ATCC 33500 / DSM 1411 / JCM 8866 / NBRC 14739 / NCIMB 2177 / R-4)</name>
    <name type="common">Halobacterium mediterranei</name>
    <dbReference type="NCBI Taxonomy" id="523841"/>
    <lineage>
        <taxon>Archaea</taxon>
        <taxon>Methanobacteriati</taxon>
        <taxon>Methanobacteriota</taxon>
        <taxon>Stenosarchaea group</taxon>
        <taxon>Halobacteria</taxon>
        <taxon>Halobacteriales</taxon>
        <taxon>Haloferacaceae</taxon>
        <taxon>Haloferax</taxon>
    </lineage>
</organism>